<proteinExistence type="predicted"/>
<accession>A0A7S6NYK0</accession>
<protein>
    <submittedName>
        <fullName evidence="1">Uncharacterized protein</fullName>
    </submittedName>
</protein>
<sequence>MMEIHESIYLMLMLLAHVMRGAGTFNLEEKIKMIEFVSYIINNTNVPLLDVSNSSCDQTGKQNH</sequence>
<reference evidence="1" key="1">
    <citation type="submission" date="2019-02" db="EMBL/GenBank/DDBJ databases">
        <authorList>
            <person name="Bachy C."/>
            <person name="Yung C.-M."/>
            <person name="Roux S."/>
            <person name="Sullivan M.B."/>
            <person name="Worden A.Z."/>
        </authorList>
    </citation>
    <scope>NUCLEOTIDE SEQUENCE</scope>
    <source>
        <strain evidence="1">BII-V2</strain>
    </source>
</reference>
<name>A0A7S6NYK0_9PHYC</name>
<dbReference type="EMBL" id="MK522038">
    <property type="protein sequence ID" value="QOR60507.1"/>
    <property type="molecule type" value="Genomic_DNA"/>
</dbReference>
<organism evidence="1">
    <name type="scientific">Bathycoccus sp. RCC716 virus 2</name>
    <dbReference type="NCBI Taxonomy" id="2530039"/>
    <lineage>
        <taxon>Viruses</taxon>
        <taxon>Varidnaviria</taxon>
        <taxon>Bamfordvirae</taxon>
        <taxon>Nucleocytoviricota</taxon>
        <taxon>Megaviricetes</taxon>
        <taxon>Algavirales</taxon>
        <taxon>Phycodnaviridae</taxon>
        <taxon>Prasinovirus</taxon>
    </lineage>
</organism>
<evidence type="ECO:0000313" key="1">
    <source>
        <dbReference type="EMBL" id="QOR60507.1"/>
    </source>
</evidence>